<dbReference type="AlphaFoldDB" id="A0A4P7NEL3"/>
<evidence type="ECO:0000256" key="1">
    <source>
        <dbReference type="SAM" id="MobiDB-lite"/>
    </source>
</evidence>
<dbReference type="EMBL" id="CP034207">
    <property type="protein sequence ID" value="QBZ60281.1"/>
    <property type="molecule type" value="Genomic_DNA"/>
</dbReference>
<evidence type="ECO:0000313" key="3">
    <source>
        <dbReference type="Proteomes" id="UP000294847"/>
    </source>
</evidence>
<dbReference type="Proteomes" id="UP000294847">
    <property type="component" value="Chromosome 4"/>
</dbReference>
<gene>
    <name evidence="2" type="ORF">PoMZ_07220</name>
</gene>
<accession>A0A4P7NEL3</accession>
<sequence length="45" mass="4972">MNVGRSVILDCGKQGTHTATQGPARKNVADQERIVPEQRRHMVAD</sequence>
<name>A0A4P7NEL3_PYROR</name>
<evidence type="ECO:0000313" key="2">
    <source>
        <dbReference type="EMBL" id="QBZ60281.1"/>
    </source>
</evidence>
<reference evidence="2 3" key="1">
    <citation type="journal article" date="2019" name="Mol. Biol. Evol.">
        <title>Blast fungal genomes show frequent chromosomal changes, gene gains and losses, and effector gene turnover.</title>
        <authorList>
            <person name="Gomez Luciano L.B."/>
            <person name="Jason Tsai I."/>
            <person name="Chuma I."/>
            <person name="Tosa Y."/>
            <person name="Chen Y.H."/>
            <person name="Li J.Y."/>
            <person name="Li M.Y."/>
            <person name="Jade Lu M.Y."/>
            <person name="Nakayashiki H."/>
            <person name="Li W.H."/>
        </authorList>
    </citation>
    <scope>NUCLEOTIDE SEQUENCE [LARGE SCALE GENOMIC DNA]</scope>
    <source>
        <strain evidence="2">MZ5-1-6</strain>
    </source>
</reference>
<feature type="region of interest" description="Disordered" evidence="1">
    <location>
        <begin position="1"/>
        <end position="45"/>
    </location>
</feature>
<organism evidence="2 3">
    <name type="scientific">Pyricularia oryzae</name>
    <name type="common">Rice blast fungus</name>
    <name type="synonym">Magnaporthe oryzae</name>
    <dbReference type="NCBI Taxonomy" id="318829"/>
    <lineage>
        <taxon>Eukaryota</taxon>
        <taxon>Fungi</taxon>
        <taxon>Dikarya</taxon>
        <taxon>Ascomycota</taxon>
        <taxon>Pezizomycotina</taxon>
        <taxon>Sordariomycetes</taxon>
        <taxon>Sordariomycetidae</taxon>
        <taxon>Magnaporthales</taxon>
        <taxon>Pyriculariaceae</taxon>
        <taxon>Pyricularia</taxon>
    </lineage>
</organism>
<protein>
    <submittedName>
        <fullName evidence="2">Uncharacterized protein</fullName>
    </submittedName>
</protein>
<proteinExistence type="predicted"/>
<feature type="compositionally biased region" description="Basic and acidic residues" evidence="1">
    <location>
        <begin position="27"/>
        <end position="45"/>
    </location>
</feature>